<dbReference type="AlphaFoldDB" id="A0AAF0C237"/>
<protein>
    <recommendedName>
        <fullName evidence="3">Metallo-beta-lactamase domain-containing protein</fullName>
    </recommendedName>
</protein>
<dbReference type="Proteomes" id="UP000032568">
    <property type="component" value="Chromosome"/>
</dbReference>
<dbReference type="KEGG" id="tact:SG35_020180"/>
<evidence type="ECO:0000313" key="2">
    <source>
        <dbReference type="Proteomes" id="UP000032568"/>
    </source>
</evidence>
<name>A0AAF0C237_9GAMM</name>
<evidence type="ECO:0008006" key="3">
    <source>
        <dbReference type="Google" id="ProtNLM"/>
    </source>
</evidence>
<sequence>MSSKVSEKVTALIHKHLPGQTIHAVYITHAHSDGQSFVYFPDNEIIYQGDFLEISFDNSLPTHMADVEKEFIEFLHQEKLPYQRIIGHHKNNNMTPDVVNAYYSAHHPLSAKQD</sequence>
<proteinExistence type="predicted"/>
<dbReference type="RefSeq" id="WP_044835077.1">
    <property type="nucleotide sequence ID" value="NZ_CP059735.1"/>
</dbReference>
<evidence type="ECO:0000313" key="1">
    <source>
        <dbReference type="EMBL" id="WDD97613.1"/>
    </source>
</evidence>
<accession>A0AAF0C237</accession>
<dbReference type="Gene3D" id="3.60.15.10">
    <property type="entry name" value="Ribonuclease Z/Hydroxyacylglutathione hydrolase-like"/>
    <property type="match status" value="1"/>
</dbReference>
<reference evidence="1 2" key="1">
    <citation type="journal article" date="2015" name="Genome Announc.">
        <title>Draft Genome Sequences of Marine Isolates of Thalassomonas viridans and Thalassomonas actiniarum.</title>
        <authorList>
            <person name="Olonade I."/>
            <person name="van Zyl L.J."/>
            <person name="Trindade M."/>
        </authorList>
    </citation>
    <scope>NUCLEOTIDE SEQUENCE [LARGE SCALE GENOMIC DNA]</scope>
    <source>
        <strain evidence="1 2">A5K-106</strain>
    </source>
</reference>
<gene>
    <name evidence="1" type="ORF">SG35_020180</name>
</gene>
<organism evidence="1 2">
    <name type="scientific">Thalassomonas actiniarum</name>
    <dbReference type="NCBI Taxonomy" id="485447"/>
    <lineage>
        <taxon>Bacteria</taxon>
        <taxon>Pseudomonadati</taxon>
        <taxon>Pseudomonadota</taxon>
        <taxon>Gammaproteobacteria</taxon>
        <taxon>Alteromonadales</taxon>
        <taxon>Colwelliaceae</taxon>
        <taxon>Thalassomonas</taxon>
    </lineage>
</organism>
<dbReference type="EMBL" id="CP059735">
    <property type="protein sequence ID" value="WDD97613.1"/>
    <property type="molecule type" value="Genomic_DNA"/>
</dbReference>
<dbReference type="InterPro" id="IPR036866">
    <property type="entry name" value="RibonucZ/Hydroxyglut_hydro"/>
</dbReference>
<reference evidence="1 2" key="2">
    <citation type="journal article" date="2022" name="Mar. Drugs">
        <title>Bioassay-Guided Fractionation Leads to the Detection of Cholic Acid Generated by the Rare Thalassomonas sp.</title>
        <authorList>
            <person name="Pheiffer F."/>
            <person name="Schneider Y.K."/>
            <person name="Hansen E.H."/>
            <person name="Andersen J.H."/>
            <person name="Isaksson J."/>
            <person name="Busche T."/>
            <person name="R C."/>
            <person name="Kalinowski J."/>
            <person name="Zyl L.V."/>
            <person name="Trindade M."/>
        </authorList>
    </citation>
    <scope>NUCLEOTIDE SEQUENCE [LARGE SCALE GENOMIC DNA]</scope>
    <source>
        <strain evidence="1 2">A5K-106</strain>
    </source>
</reference>
<keyword evidence="2" id="KW-1185">Reference proteome</keyword>
<dbReference type="SUPFAM" id="SSF56281">
    <property type="entry name" value="Metallo-hydrolase/oxidoreductase"/>
    <property type="match status" value="1"/>
</dbReference>